<feature type="compositionally biased region" description="Pro residues" evidence="5">
    <location>
        <begin position="842"/>
        <end position="851"/>
    </location>
</feature>
<dbReference type="Pfam" id="PF01494">
    <property type="entry name" value="FAD_binding_3"/>
    <property type="match status" value="2"/>
</dbReference>
<proteinExistence type="inferred from homology"/>
<dbReference type="Proteomes" id="UP000078512">
    <property type="component" value="Unassembled WGS sequence"/>
</dbReference>
<dbReference type="PANTHER" id="PTHR47356">
    <property type="entry name" value="FAD-DEPENDENT MONOOXYGENASE ASQG-RELATED"/>
    <property type="match status" value="1"/>
</dbReference>
<dbReference type="STRING" id="1314771.A0A197KAX2"/>
<comment type="similarity">
    <text evidence="1">Belongs to the paxM FAD-dependent monooxygenase family.</text>
</comment>
<feature type="domain" description="FAD-binding" evidence="6">
    <location>
        <begin position="315"/>
        <end position="372"/>
    </location>
</feature>
<keyword evidence="4" id="KW-0560">Oxidoreductase</keyword>
<dbReference type="InterPro" id="IPR036188">
    <property type="entry name" value="FAD/NAD-bd_sf"/>
</dbReference>
<evidence type="ECO:0000256" key="4">
    <source>
        <dbReference type="ARBA" id="ARBA00023002"/>
    </source>
</evidence>
<feature type="region of interest" description="Disordered" evidence="5">
    <location>
        <begin position="256"/>
        <end position="280"/>
    </location>
</feature>
<dbReference type="Gene3D" id="3.30.710.10">
    <property type="entry name" value="Potassium Channel Kv1.1, Chain A"/>
    <property type="match status" value="1"/>
</dbReference>
<dbReference type="GO" id="GO:0071949">
    <property type="term" value="F:FAD binding"/>
    <property type="evidence" value="ECO:0007669"/>
    <property type="project" value="InterPro"/>
</dbReference>
<evidence type="ECO:0000313" key="7">
    <source>
        <dbReference type="EMBL" id="OAQ34328.1"/>
    </source>
</evidence>
<protein>
    <submittedName>
        <fullName evidence="7">FAD/NAD(P)-binding domain-containing protein</fullName>
    </submittedName>
</protein>
<dbReference type="OrthoDB" id="655030at2759"/>
<evidence type="ECO:0000256" key="2">
    <source>
        <dbReference type="ARBA" id="ARBA00022630"/>
    </source>
</evidence>
<feature type="region of interest" description="Disordered" evidence="5">
    <location>
        <begin position="837"/>
        <end position="871"/>
    </location>
</feature>
<reference evidence="7 8" key="1">
    <citation type="submission" date="2016-05" db="EMBL/GenBank/DDBJ databases">
        <title>Genome sequencing reveals origins of a unique bacterial endosymbiosis in the earliest lineages of terrestrial Fungi.</title>
        <authorList>
            <consortium name="DOE Joint Genome Institute"/>
            <person name="Uehling J."/>
            <person name="Gryganskyi A."/>
            <person name="Hameed K."/>
            <person name="Tschaplinski T."/>
            <person name="Misztal P."/>
            <person name="Wu S."/>
            <person name="Desiro A."/>
            <person name="Vande Pol N."/>
            <person name="Du Z.-Y."/>
            <person name="Zienkiewicz A."/>
            <person name="Zienkiewicz K."/>
            <person name="Morin E."/>
            <person name="Tisserant E."/>
            <person name="Splivallo R."/>
            <person name="Hainaut M."/>
            <person name="Henrissat B."/>
            <person name="Ohm R."/>
            <person name="Kuo A."/>
            <person name="Yan J."/>
            <person name="Lipzen A."/>
            <person name="Nolan M."/>
            <person name="Labutti K."/>
            <person name="Barry K."/>
            <person name="Goldstein A."/>
            <person name="Labbe J."/>
            <person name="Schadt C."/>
            <person name="Tuskan G."/>
            <person name="Grigoriev I."/>
            <person name="Martin F."/>
            <person name="Vilgalys R."/>
            <person name="Bonito G."/>
        </authorList>
    </citation>
    <scope>NUCLEOTIDE SEQUENCE [LARGE SCALE GENOMIC DNA]</scope>
    <source>
        <strain evidence="7 8">AG-77</strain>
    </source>
</reference>
<evidence type="ECO:0000256" key="3">
    <source>
        <dbReference type="ARBA" id="ARBA00022827"/>
    </source>
</evidence>
<name>A0A197KAX2_9FUNG</name>
<feature type="compositionally biased region" description="Low complexity" evidence="5">
    <location>
        <begin position="852"/>
        <end position="861"/>
    </location>
</feature>
<sequence length="1107" mass="122279">MGLMLEQAGIPFLILERSSTIRSTGGAISLCPNVMRVMAQLGLMEELLKESIPIRQIRYFDKMQRAVGVGQCDAVTDMLFCETRYGNAIRTLPRSGFISLLLSRIPAQKVLLGKRVFRTQETPSHMTCYCDDGSEYQGSILVGADGTYSAVRRNMYQTPSGSESDALGESLDPEEFEALGGEYGEFQALRGIGHEHSIWLMPLTNYRIAWNVFFHFPEDLLQEYKDHQSCPPTPCIGSHENKSAAEGIQCSFPGQYPSHLVTPKQQPQTQQKSDGSWQSAAKRVHDRAQAALETLRDVPNPLSIRQGRFGDLLDKTEADKISKVTLEQGIFRRWFHGRTVLIGDAAHKSLPYAGQGANQAILDCVVLVSKLYFLVKPALSTAEVAFAAPIMPPVAHHAMSTRFRPAYLSQKPYKSKLRLKSKPTTIPLSLPPSPPPSPLTTIPTRWYTPTTIELTQVFQEYYITRSEIASQATWGGSWADTIFGGQGIRAGLARFAFFKLLPTRLFYAVSDSYFGKQPVLPFLPDVCSPSGGGTGTDPIIRIDIPIQQIEATHYNNTITVRSGDWVCVISQQQPQSVMGDETGLESELEVVVVAIQQPGEGGGGGRRGGQDYFSMLSQYSHLSVVSAGGSGFLEDGGQHKRLLEVTIKQQEMLLQGVKVYVEPGMVLYRQRYIFDIHLHTHMNTRSRRQFHSSRLNYNQHPYYRTAAPLMSVAPPISALRISDVFVVAKQRLKDFLDFSRGSDFQISFNHPPVTATMTATPVPSSPASEYSTPLVPSLSVDAVPAFLVPDQWHQQQQQRASLQDVEYRGRGGGGGDTDSLFVHSCIMSTVTSPAMQSILNSYPPPPSPPPSASTTPSIAPSHVSTSTHRFSNDGRCISHPSSFLEPEGFSYPALFSFNQNHSYHPLPQRQQQPIREVRFQDVPPEAVRAVVRYIYLGQKPVLEPCCGYTVKDLMALSSYLEIAPLEDYCIQLVLGTHRDTNTDSSGDDDSGTFNHDYSNMGRRRGGGSPSISTNNLTPRGSPQSRISPEMAVQVLFDWGYRYSKIRTALVCALIHSDLVDDGVLLGSPEGDAEGGSGRGLLRSFAGHEAFHAILCEMVEWQLSRPLL</sequence>
<dbReference type="CDD" id="cd18186">
    <property type="entry name" value="BTB_POZ_ZBTB_KLHL-like"/>
    <property type="match status" value="1"/>
</dbReference>
<dbReference type="EMBL" id="KV442018">
    <property type="protein sequence ID" value="OAQ34328.1"/>
    <property type="molecule type" value="Genomic_DNA"/>
</dbReference>
<organism evidence="7 8">
    <name type="scientific">Linnemannia elongata AG-77</name>
    <dbReference type="NCBI Taxonomy" id="1314771"/>
    <lineage>
        <taxon>Eukaryota</taxon>
        <taxon>Fungi</taxon>
        <taxon>Fungi incertae sedis</taxon>
        <taxon>Mucoromycota</taxon>
        <taxon>Mortierellomycotina</taxon>
        <taxon>Mortierellomycetes</taxon>
        <taxon>Mortierellales</taxon>
        <taxon>Mortierellaceae</taxon>
        <taxon>Linnemannia</taxon>
    </lineage>
</organism>
<dbReference type="PANTHER" id="PTHR47356:SF2">
    <property type="entry name" value="FAD-BINDING DOMAIN-CONTAINING PROTEIN-RELATED"/>
    <property type="match status" value="1"/>
</dbReference>
<dbReference type="AlphaFoldDB" id="A0A197KAX2"/>
<feature type="region of interest" description="Disordered" evidence="5">
    <location>
        <begin position="979"/>
        <end position="1024"/>
    </location>
</feature>
<feature type="compositionally biased region" description="Low complexity" evidence="5">
    <location>
        <begin position="262"/>
        <end position="272"/>
    </location>
</feature>
<dbReference type="GO" id="GO:0004497">
    <property type="term" value="F:monooxygenase activity"/>
    <property type="evidence" value="ECO:0007669"/>
    <property type="project" value="InterPro"/>
</dbReference>
<dbReference type="InterPro" id="IPR002938">
    <property type="entry name" value="FAD-bd"/>
</dbReference>
<evidence type="ECO:0000259" key="6">
    <source>
        <dbReference type="Pfam" id="PF01494"/>
    </source>
</evidence>
<accession>A0A197KAX2</accession>
<keyword evidence="3" id="KW-0274">FAD</keyword>
<feature type="compositionally biased region" description="Polar residues" evidence="5">
    <location>
        <begin position="1009"/>
        <end position="1024"/>
    </location>
</feature>
<keyword evidence="8" id="KW-1185">Reference proteome</keyword>
<dbReference type="InterPro" id="IPR011333">
    <property type="entry name" value="SKP1/BTB/POZ_sf"/>
</dbReference>
<gene>
    <name evidence="7" type="ORF">K457DRAFT_1871588</name>
</gene>
<dbReference type="SUPFAM" id="SSF51905">
    <property type="entry name" value="FAD/NAD(P)-binding domain"/>
    <property type="match status" value="1"/>
</dbReference>
<keyword evidence="2" id="KW-0285">Flavoprotein</keyword>
<evidence type="ECO:0000256" key="5">
    <source>
        <dbReference type="SAM" id="MobiDB-lite"/>
    </source>
</evidence>
<dbReference type="InterPro" id="IPR050562">
    <property type="entry name" value="FAD_mOase_fung"/>
</dbReference>
<evidence type="ECO:0000256" key="1">
    <source>
        <dbReference type="ARBA" id="ARBA00007992"/>
    </source>
</evidence>
<feature type="domain" description="FAD-binding" evidence="6">
    <location>
        <begin position="2"/>
        <end position="205"/>
    </location>
</feature>
<evidence type="ECO:0000313" key="8">
    <source>
        <dbReference type="Proteomes" id="UP000078512"/>
    </source>
</evidence>
<dbReference type="Gene3D" id="3.50.50.60">
    <property type="entry name" value="FAD/NAD(P)-binding domain"/>
    <property type="match status" value="2"/>
</dbReference>